<reference evidence="7 8" key="1">
    <citation type="submission" date="2019-08" db="EMBL/GenBank/DDBJ databases">
        <authorList>
            <person name="Alioto T."/>
            <person name="Alioto T."/>
            <person name="Gomez Garrido J."/>
        </authorList>
    </citation>
    <scope>NUCLEOTIDE SEQUENCE [LARGE SCALE GENOMIC DNA]</scope>
</reference>
<evidence type="ECO:0000256" key="1">
    <source>
        <dbReference type="ARBA" id="ARBA00022737"/>
    </source>
</evidence>
<dbReference type="Pfam" id="PF10516">
    <property type="entry name" value="SHNi-TPR"/>
    <property type="match status" value="1"/>
</dbReference>
<evidence type="ECO:0000256" key="3">
    <source>
        <dbReference type="SAM" id="Coils"/>
    </source>
</evidence>
<keyword evidence="5" id="KW-0472">Membrane</keyword>
<keyword evidence="5" id="KW-0812">Transmembrane</keyword>
<feature type="region of interest" description="Disordered" evidence="4">
    <location>
        <begin position="174"/>
        <end position="262"/>
    </location>
</feature>
<dbReference type="InterPro" id="IPR011990">
    <property type="entry name" value="TPR-like_helical_dom_sf"/>
</dbReference>
<evidence type="ECO:0000256" key="2">
    <source>
        <dbReference type="ARBA" id="ARBA00022803"/>
    </source>
</evidence>
<keyword evidence="8" id="KW-1185">Reference proteome</keyword>
<sequence>MPSEVIQKENDISVDAKENIEQFDIKSMKNESNSQEIKIEDEVQLNDKSKVPDELSEQENKENQEPIIDDVEKQKKQADELLIDGKRNFIVKDFQAAATVLSEACSLFGTVYGEMAEECAEAYFMYGCALLELSKVEINPIGLEEKKDEHENDSTEEKSLTETNQINVINKETTFDGTNEVQEKSPEKVLTEMEEKQVELEEKLSEKEKKSDELENKVTEKEENPGNVEDELTNKVETNLNEEEMSADEEMSVDEEEKPDEEVEDDVNDLQLAWEMLDLAKVIYKNKDTEESKLKLAEVLMKCGEVSIEDEKFETAFEDMTESLQIRRLLLPEDSRIIAETLFQLGLAQELGGSSERAIELLTEATAVLNQRIKTLEELTDKNNETIEEMAEVKAVIPEIQEKIVDIKERKRAMMDALLTAVSANSAVKTNGSGIYNPRTIICCYYINLLLYSSYKLYIFFMFKIKIYIIFPLVYLPTSNLQQWPTQLRK</sequence>
<dbReference type="GO" id="GO:0006335">
    <property type="term" value="P:DNA replication-dependent chromatin assembly"/>
    <property type="evidence" value="ECO:0007669"/>
    <property type="project" value="TreeGrafter"/>
</dbReference>
<dbReference type="EMBL" id="CABPRJ010001016">
    <property type="protein sequence ID" value="VVC34818.1"/>
    <property type="molecule type" value="Genomic_DNA"/>
</dbReference>
<dbReference type="InterPro" id="IPR019544">
    <property type="entry name" value="Tetratricopeptide_SHNi-TPR_dom"/>
</dbReference>
<keyword evidence="2" id="KW-0802">TPR repeat</keyword>
<keyword evidence="1" id="KW-0677">Repeat</keyword>
<name>A0A5E4MTU5_9HEMI</name>
<dbReference type="Proteomes" id="UP000325440">
    <property type="component" value="Unassembled WGS sequence"/>
</dbReference>
<evidence type="ECO:0000256" key="5">
    <source>
        <dbReference type="SAM" id="Phobius"/>
    </source>
</evidence>
<dbReference type="SUPFAM" id="SSF48452">
    <property type="entry name" value="TPR-like"/>
    <property type="match status" value="1"/>
</dbReference>
<feature type="coiled-coil region" evidence="3">
    <location>
        <begin position="359"/>
        <end position="396"/>
    </location>
</feature>
<dbReference type="GO" id="GO:0034080">
    <property type="term" value="P:CENP-A containing chromatin assembly"/>
    <property type="evidence" value="ECO:0007669"/>
    <property type="project" value="TreeGrafter"/>
</dbReference>
<dbReference type="PANTHER" id="PTHR15081:SF1">
    <property type="entry name" value="NUCLEAR AUTOANTIGENIC SPERM PROTEIN"/>
    <property type="match status" value="1"/>
</dbReference>
<feature type="domain" description="Tetratricopeptide SHNi-TPR" evidence="6">
    <location>
        <begin position="297"/>
        <end position="333"/>
    </location>
</feature>
<proteinExistence type="predicted"/>
<dbReference type="Gene3D" id="1.25.40.10">
    <property type="entry name" value="Tetratricopeptide repeat domain"/>
    <property type="match status" value="1"/>
</dbReference>
<dbReference type="AlphaFoldDB" id="A0A5E4MTU5"/>
<dbReference type="GO" id="GO:0005654">
    <property type="term" value="C:nucleoplasm"/>
    <property type="evidence" value="ECO:0007669"/>
    <property type="project" value="TreeGrafter"/>
</dbReference>
<evidence type="ECO:0000313" key="8">
    <source>
        <dbReference type="Proteomes" id="UP000325440"/>
    </source>
</evidence>
<accession>A0A5E4MTU5</accession>
<evidence type="ECO:0000256" key="4">
    <source>
        <dbReference type="SAM" id="MobiDB-lite"/>
    </source>
</evidence>
<gene>
    <name evidence="7" type="ORF">CINCED_3A004209</name>
</gene>
<feature type="compositionally biased region" description="Basic and acidic residues" evidence="4">
    <location>
        <begin position="181"/>
        <end position="224"/>
    </location>
</feature>
<dbReference type="InterPro" id="IPR051730">
    <property type="entry name" value="NASP-like"/>
</dbReference>
<organism evidence="7 8">
    <name type="scientific">Cinara cedri</name>
    <dbReference type="NCBI Taxonomy" id="506608"/>
    <lineage>
        <taxon>Eukaryota</taxon>
        <taxon>Metazoa</taxon>
        <taxon>Ecdysozoa</taxon>
        <taxon>Arthropoda</taxon>
        <taxon>Hexapoda</taxon>
        <taxon>Insecta</taxon>
        <taxon>Pterygota</taxon>
        <taxon>Neoptera</taxon>
        <taxon>Paraneoptera</taxon>
        <taxon>Hemiptera</taxon>
        <taxon>Sternorrhyncha</taxon>
        <taxon>Aphidomorpha</taxon>
        <taxon>Aphidoidea</taxon>
        <taxon>Aphididae</taxon>
        <taxon>Lachninae</taxon>
        <taxon>Cinara</taxon>
    </lineage>
</organism>
<feature type="compositionally biased region" description="Acidic residues" evidence="4">
    <location>
        <begin position="240"/>
        <end position="262"/>
    </location>
</feature>
<feature type="compositionally biased region" description="Basic and acidic residues" evidence="4">
    <location>
        <begin position="37"/>
        <end position="65"/>
    </location>
</feature>
<dbReference type="OrthoDB" id="5587616at2759"/>
<feature type="transmembrane region" description="Helical" evidence="5">
    <location>
        <begin position="457"/>
        <end position="476"/>
    </location>
</feature>
<keyword evidence="5" id="KW-1133">Transmembrane helix</keyword>
<evidence type="ECO:0000313" key="7">
    <source>
        <dbReference type="EMBL" id="VVC34818.1"/>
    </source>
</evidence>
<keyword evidence="3" id="KW-0175">Coiled coil</keyword>
<evidence type="ECO:0000259" key="6">
    <source>
        <dbReference type="Pfam" id="PF10516"/>
    </source>
</evidence>
<feature type="region of interest" description="Disordered" evidence="4">
    <location>
        <begin position="25"/>
        <end position="65"/>
    </location>
</feature>
<dbReference type="PANTHER" id="PTHR15081">
    <property type="entry name" value="NUCLEAR AUTOANTIGENIC SPERM PROTEIN NASP -RELATED"/>
    <property type="match status" value="1"/>
</dbReference>
<protein>
    <submittedName>
        <fullName evidence="7">Tetratricopeptide-like helical domain,Tetratricopeptide, SHNi-TPR domain</fullName>
    </submittedName>
</protein>
<dbReference type="GO" id="GO:0042393">
    <property type="term" value="F:histone binding"/>
    <property type="evidence" value="ECO:0007669"/>
    <property type="project" value="TreeGrafter"/>
</dbReference>